<dbReference type="GO" id="GO:0046872">
    <property type="term" value="F:metal ion binding"/>
    <property type="evidence" value="ECO:0007669"/>
    <property type="project" value="InterPro"/>
</dbReference>
<name>A0A840ACI5_9PROT</name>
<comment type="caution">
    <text evidence="2">The sequence shown here is derived from an EMBL/GenBank/DDBJ whole genome shotgun (WGS) entry which is preliminary data.</text>
</comment>
<sequence length="376" mass="41095">MSAPTVLLTLGRLPKGLDVARSFAAAGCRVVVAEPFSRHLVGASRAVAKSVVVRPPSAGKRGYLDDLARVVREEEVDWVIPISEETMHVTFLRDLVPGNVTIFTPPPEALLPLYDKHGFTRLCAEYGVRAPETFMLGTPEATALAAAHKVVVKPIHSCAGRGVRILEPGTPPPADDVPCVVQRFVEGQIFSSCAIAREGRILGNILYRGAMFAGSVAIVFERVEDPRLTDWITRFVAASGHTGFISFDLIQDAAGEVWGIECNPRTTSGIHFFENASIARAVLDEAPATPRAERRLQQFYSVLTALSGVMFRRGYFAVLTQLLGTRDVTFDRRDPVPALTMIWTTWPIIRLAMAKKVPFGEVATLDVGWFEGERAP</sequence>
<gene>
    <name evidence="2" type="ORF">GGQ83_002294</name>
</gene>
<dbReference type="RefSeq" id="WP_184384045.1">
    <property type="nucleotide sequence ID" value="NZ_JACIDJ010000003.1"/>
</dbReference>
<evidence type="ECO:0000259" key="1">
    <source>
        <dbReference type="Pfam" id="PF02655"/>
    </source>
</evidence>
<dbReference type="Proteomes" id="UP000553193">
    <property type="component" value="Unassembled WGS sequence"/>
</dbReference>
<dbReference type="SUPFAM" id="SSF56059">
    <property type="entry name" value="Glutathione synthetase ATP-binding domain-like"/>
    <property type="match status" value="1"/>
</dbReference>
<dbReference type="Pfam" id="PF02655">
    <property type="entry name" value="ATP-grasp_3"/>
    <property type="match status" value="1"/>
</dbReference>
<feature type="domain" description="ATP-grasp fold PylC-type" evidence="1">
    <location>
        <begin position="124"/>
        <end position="268"/>
    </location>
</feature>
<dbReference type="AlphaFoldDB" id="A0A840ACI5"/>
<evidence type="ECO:0000313" key="2">
    <source>
        <dbReference type="EMBL" id="MBB3898851.1"/>
    </source>
</evidence>
<keyword evidence="2" id="KW-0436">Ligase</keyword>
<dbReference type="InterPro" id="IPR003806">
    <property type="entry name" value="ATP-grasp_PylC-type"/>
</dbReference>
<proteinExistence type="predicted"/>
<dbReference type="GO" id="GO:0005524">
    <property type="term" value="F:ATP binding"/>
    <property type="evidence" value="ECO:0007669"/>
    <property type="project" value="InterPro"/>
</dbReference>
<accession>A0A840ACI5</accession>
<protein>
    <submittedName>
        <fullName evidence="2">Putative ATP-grasp superfamily ATP-dependent carboligase</fullName>
    </submittedName>
</protein>
<dbReference type="Gene3D" id="2.30.36.100">
    <property type="match status" value="1"/>
</dbReference>
<dbReference type="Gene3D" id="3.30.470.20">
    <property type="entry name" value="ATP-grasp fold, B domain"/>
    <property type="match status" value="1"/>
</dbReference>
<organism evidence="2 3">
    <name type="scientific">Roseococcus suduntuyensis</name>
    <dbReference type="NCBI Taxonomy" id="455361"/>
    <lineage>
        <taxon>Bacteria</taxon>
        <taxon>Pseudomonadati</taxon>
        <taxon>Pseudomonadota</taxon>
        <taxon>Alphaproteobacteria</taxon>
        <taxon>Acetobacterales</taxon>
        <taxon>Roseomonadaceae</taxon>
        <taxon>Roseococcus</taxon>
    </lineage>
</organism>
<dbReference type="Gene3D" id="3.40.50.20">
    <property type="match status" value="1"/>
</dbReference>
<dbReference type="EMBL" id="JACIDJ010000003">
    <property type="protein sequence ID" value="MBB3898851.1"/>
    <property type="molecule type" value="Genomic_DNA"/>
</dbReference>
<reference evidence="2 3" key="1">
    <citation type="submission" date="2020-08" db="EMBL/GenBank/DDBJ databases">
        <title>Genomic Encyclopedia of Type Strains, Phase IV (KMG-IV): sequencing the most valuable type-strain genomes for metagenomic binning, comparative biology and taxonomic classification.</title>
        <authorList>
            <person name="Goeker M."/>
        </authorList>
    </citation>
    <scope>NUCLEOTIDE SEQUENCE [LARGE SCALE GENOMIC DNA]</scope>
    <source>
        <strain evidence="2 3">DSM 19979</strain>
    </source>
</reference>
<dbReference type="GO" id="GO:0016874">
    <property type="term" value="F:ligase activity"/>
    <property type="evidence" value="ECO:0007669"/>
    <property type="project" value="UniProtKB-KW"/>
</dbReference>
<evidence type="ECO:0000313" key="3">
    <source>
        <dbReference type="Proteomes" id="UP000553193"/>
    </source>
</evidence>
<keyword evidence="3" id="KW-1185">Reference proteome</keyword>